<dbReference type="Proteomes" id="UP001632037">
    <property type="component" value="Unassembled WGS sequence"/>
</dbReference>
<evidence type="ECO:0000259" key="1">
    <source>
        <dbReference type="Pfam" id="PF12697"/>
    </source>
</evidence>
<protein>
    <recommendedName>
        <fullName evidence="1">AB hydrolase-1 domain-containing protein</fullName>
    </recommendedName>
</protein>
<dbReference type="AlphaFoldDB" id="A0ABD3FN52"/>
<dbReference type="InterPro" id="IPR029058">
    <property type="entry name" value="AB_hydrolase_fold"/>
</dbReference>
<dbReference type="EMBL" id="JBIMZQ010000014">
    <property type="protein sequence ID" value="KAL3667297.1"/>
    <property type="molecule type" value="Genomic_DNA"/>
</dbReference>
<comment type="caution">
    <text evidence="2">The sequence shown here is derived from an EMBL/GenBank/DDBJ whole genome shotgun (WGS) entry which is preliminary data.</text>
</comment>
<evidence type="ECO:0000313" key="2">
    <source>
        <dbReference type="EMBL" id="KAL3667297.1"/>
    </source>
</evidence>
<organism evidence="2 3">
    <name type="scientific">Phytophthora oleae</name>
    <dbReference type="NCBI Taxonomy" id="2107226"/>
    <lineage>
        <taxon>Eukaryota</taxon>
        <taxon>Sar</taxon>
        <taxon>Stramenopiles</taxon>
        <taxon>Oomycota</taxon>
        <taxon>Peronosporomycetes</taxon>
        <taxon>Peronosporales</taxon>
        <taxon>Peronosporaceae</taxon>
        <taxon>Phytophthora</taxon>
    </lineage>
</organism>
<dbReference type="SUPFAM" id="SSF53474">
    <property type="entry name" value="alpha/beta-Hydrolases"/>
    <property type="match status" value="1"/>
</dbReference>
<dbReference type="Gene3D" id="3.40.50.1820">
    <property type="entry name" value="alpha/beta hydrolase"/>
    <property type="match status" value="1"/>
</dbReference>
<proteinExistence type="predicted"/>
<reference evidence="2 3" key="1">
    <citation type="submission" date="2024-09" db="EMBL/GenBank/DDBJ databases">
        <title>Genome sequencing and assembly of Phytophthora oleae, isolate VK10A, causative agent of rot of olive drupes.</title>
        <authorList>
            <person name="Conti Taguali S."/>
            <person name="Riolo M."/>
            <person name="La Spada F."/>
            <person name="Cacciola S.O."/>
            <person name="Dionisio G."/>
        </authorList>
    </citation>
    <scope>NUCLEOTIDE SEQUENCE [LARGE SCALE GENOMIC DNA]</scope>
    <source>
        <strain evidence="2 3">VK10A</strain>
    </source>
</reference>
<name>A0ABD3FN52_9STRA</name>
<keyword evidence="3" id="KW-1185">Reference proteome</keyword>
<sequence>MSKKITLLFAHGAGFCKEVWEPIIRRLRESPLLQNASVETEFVSFDFKYHGSNRDESETPQVDLSDAMSPRVYHSAGDLTTWTTADMLELVQELKTKRPGRQLIGVGHSMGACALWNAEVQQPGTFDGLVLFEPVYGDMNVDPVTDFLVSITLQRKSSWPSREAAEAYHRGLRNFKAWDRESLEAYMKGGLVEDKATGTTTLACSPAMESSLYCHKLMFCSDEQLARVKCRVFVHSGGRSKMFLSSIFDEMNEKWPHIYSVGKPIPRSSHAMILEKPAAATLKILESLEQLTGAAIPLSKL</sequence>
<feature type="domain" description="AB hydrolase-1" evidence="1">
    <location>
        <begin position="7"/>
        <end position="280"/>
    </location>
</feature>
<dbReference type="Pfam" id="PF12697">
    <property type="entry name" value="Abhydrolase_6"/>
    <property type="match status" value="1"/>
</dbReference>
<gene>
    <name evidence="2" type="ORF">V7S43_007528</name>
</gene>
<evidence type="ECO:0000313" key="3">
    <source>
        <dbReference type="Proteomes" id="UP001632037"/>
    </source>
</evidence>
<accession>A0ABD3FN52</accession>
<dbReference type="InterPro" id="IPR000073">
    <property type="entry name" value="AB_hydrolase_1"/>
</dbReference>